<feature type="region of interest" description="Disordered" evidence="2">
    <location>
        <begin position="1"/>
        <end position="34"/>
    </location>
</feature>
<keyword evidence="1" id="KW-0175">Coiled coil</keyword>
<dbReference type="PANTHER" id="PTHR15721:SF2">
    <property type="entry name" value="PROTEIN TALPID3"/>
    <property type="match status" value="1"/>
</dbReference>
<dbReference type="AlphaFoldDB" id="A0A7J7F405"/>
<feature type="compositionally biased region" description="Basic and acidic residues" evidence="2">
    <location>
        <begin position="236"/>
        <end position="250"/>
    </location>
</feature>
<dbReference type="GO" id="GO:0005814">
    <property type="term" value="C:centriole"/>
    <property type="evidence" value="ECO:0007669"/>
    <property type="project" value="TreeGrafter"/>
</dbReference>
<feature type="compositionally biased region" description="Polar residues" evidence="2">
    <location>
        <begin position="496"/>
        <end position="516"/>
    </location>
</feature>
<dbReference type="Pfam" id="PF15324">
    <property type="entry name" value="TALPID3"/>
    <property type="match status" value="1"/>
</dbReference>
<accession>A0A7J7F405</accession>
<sequence length="626" mass="71383">MDLEESSAQNCGTSFVTNNMKGSEFSPEQKKKVKVPARRLREVVSPNQGDTLALLKDALSCVPPALSANKRLPAGTGAGLNGTSRGSSDLSLARNYQQPPLENPAVSESVQSDLEAKVNSVTELLNKLQETDKQLQRVTEQQTSIQNKHEKLHCHDHEKQMNLFMEQHIRHLEKLQQQQLDMQTHFISAALKTGNFQPVTMPPPRAVEKYSVKPEHLNLGSSNLSSYNTFASKQAPSREVENKSFDKQKSPLETPAPRRFAPIPVSKDDKISKRESRLEEKENMEMSGHTGNVRLLEQILNNHESLTRKSESSDKSSLTRSKTGWNPERRDSTVTLSSQRFPSYEELGTAEVTVHKSDDILYDLGQKRKETNGVLQPKESLIMSRLADLSQNSFKLQTTNTRSVLKDAEKILRGVQNNKKVLEENLEAIIRAKDGAAMYSFINALSTNREISEKIRIRKTVDEWIKTISAEIQDELARKDYEQKRFDQKNQRTRKAQNMSKDIKTNTQDKTVNNSVIPRKHSQKQKEEHFRNPPVKSKPASSLQKERKEGFLKATSVIQDEDYMLQIYGKPVYQGHRSTLKKGPYLRFNSPSPKSKPQRPKLIERVKGKEPHFCSKPHFLWYQFNM</sequence>
<dbReference type="GO" id="GO:0036064">
    <property type="term" value="C:ciliary basal body"/>
    <property type="evidence" value="ECO:0007669"/>
    <property type="project" value="TreeGrafter"/>
</dbReference>
<name>A0A7J7F405_DICBM</name>
<comment type="caution">
    <text evidence="3">The sequence shown here is derived from an EMBL/GenBank/DDBJ whole genome shotgun (WGS) entry which is preliminary data.</text>
</comment>
<feature type="region of interest" description="Disordered" evidence="2">
    <location>
        <begin position="68"/>
        <end position="91"/>
    </location>
</feature>
<dbReference type="GO" id="GO:0007224">
    <property type="term" value="P:smoothened signaling pathway"/>
    <property type="evidence" value="ECO:0007669"/>
    <property type="project" value="InterPro"/>
</dbReference>
<feature type="coiled-coil region" evidence="1">
    <location>
        <begin position="405"/>
        <end position="432"/>
    </location>
</feature>
<evidence type="ECO:0000313" key="4">
    <source>
        <dbReference type="Proteomes" id="UP000551758"/>
    </source>
</evidence>
<feature type="coiled-coil region" evidence="1">
    <location>
        <begin position="111"/>
        <end position="148"/>
    </location>
</feature>
<feature type="region of interest" description="Disordered" evidence="2">
    <location>
        <begin position="485"/>
        <end position="548"/>
    </location>
</feature>
<feature type="region of interest" description="Disordered" evidence="2">
    <location>
        <begin position="221"/>
        <end position="292"/>
    </location>
</feature>
<organism evidence="3 4">
    <name type="scientific">Diceros bicornis minor</name>
    <name type="common">South-central black rhinoceros</name>
    <dbReference type="NCBI Taxonomy" id="77932"/>
    <lineage>
        <taxon>Eukaryota</taxon>
        <taxon>Metazoa</taxon>
        <taxon>Chordata</taxon>
        <taxon>Craniata</taxon>
        <taxon>Vertebrata</taxon>
        <taxon>Euteleostomi</taxon>
        <taxon>Mammalia</taxon>
        <taxon>Eutheria</taxon>
        <taxon>Laurasiatheria</taxon>
        <taxon>Perissodactyla</taxon>
        <taxon>Rhinocerotidae</taxon>
        <taxon>Diceros</taxon>
    </lineage>
</organism>
<feature type="compositionally biased region" description="Polar residues" evidence="2">
    <location>
        <begin position="315"/>
        <end position="324"/>
    </location>
</feature>
<evidence type="ECO:0000313" key="3">
    <source>
        <dbReference type="EMBL" id="KAF5922773.1"/>
    </source>
</evidence>
<gene>
    <name evidence="3" type="ORF">HPG69_013118</name>
</gene>
<feature type="compositionally biased region" description="Polar residues" evidence="2">
    <location>
        <begin position="81"/>
        <end position="91"/>
    </location>
</feature>
<evidence type="ECO:0008006" key="5">
    <source>
        <dbReference type="Google" id="ProtNLM"/>
    </source>
</evidence>
<dbReference type="InterPro" id="IPR029246">
    <property type="entry name" value="TALPID3"/>
</dbReference>
<dbReference type="PANTHER" id="PTHR15721">
    <property type="entry name" value="KIAA0586 PROTEIN"/>
    <property type="match status" value="1"/>
</dbReference>
<dbReference type="Proteomes" id="UP000551758">
    <property type="component" value="Unassembled WGS sequence"/>
</dbReference>
<proteinExistence type="predicted"/>
<reference evidence="3 4" key="1">
    <citation type="journal article" date="2020" name="Mol. Biol. Evol.">
        <title>Interspecific Gene Flow and the Evolution of Specialization in Black and White Rhinoceros.</title>
        <authorList>
            <person name="Moodley Y."/>
            <person name="Westbury M.V."/>
            <person name="Russo I.M."/>
            <person name="Gopalakrishnan S."/>
            <person name="Rakotoarivelo A."/>
            <person name="Olsen R.A."/>
            <person name="Prost S."/>
            <person name="Tunstall T."/>
            <person name="Ryder O.A."/>
            <person name="Dalen L."/>
            <person name="Bruford M.W."/>
        </authorList>
    </citation>
    <scope>NUCLEOTIDE SEQUENCE [LARGE SCALE GENOMIC DNA]</scope>
    <source>
        <strain evidence="3">SBR-YM</strain>
        <tissue evidence="3">Skin</tissue>
    </source>
</reference>
<evidence type="ECO:0000256" key="2">
    <source>
        <dbReference type="SAM" id="MobiDB-lite"/>
    </source>
</evidence>
<feature type="compositionally biased region" description="Basic and acidic residues" evidence="2">
    <location>
        <begin position="305"/>
        <end position="314"/>
    </location>
</feature>
<dbReference type="EMBL" id="JACDTQ010001386">
    <property type="protein sequence ID" value="KAF5922773.1"/>
    <property type="molecule type" value="Genomic_DNA"/>
</dbReference>
<feature type="compositionally biased region" description="Basic and acidic residues" evidence="2">
    <location>
        <begin position="266"/>
        <end position="284"/>
    </location>
</feature>
<protein>
    <recommendedName>
        <fullName evidence="5">Protein TALPID3</fullName>
    </recommendedName>
</protein>
<evidence type="ECO:0000256" key="1">
    <source>
        <dbReference type="SAM" id="Coils"/>
    </source>
</evidence>
<keyword evidence="4" id="KW-1185">Reference proteome</keyword>
<feature type="region of interest" description="Disordered" evidence="2">
    <location>
        <begin position="305"/>
        <end position="337"/>
    </location>
</feature>
<feature type="compositionally biased region" description="Polar residues" evidence="2">
    <location>
        <begin position="1"/>
        <end position="21"/>
    </location>
</feature>